<dbReference type="PANTHER" id="PTHR33307">
    <property type="entry name" value="ALPHA-RHAMNOSIDASE (EUROFUNG)"/>
    <property type="match status" value="1"/>
</dbReference>
<dbReference type="EMBL" id="VXRG01000106">
    <property type="protein sequence ID" value="MXY94298.1"/>
    <property type="molecule type" value="Genomic_DNA"/>
</dbReference>
<dbReference type="GO" id="GO:0005975">
    <property type="term" value="P:carbohydrate metabolic process"/>
    <property type="evidence" value="ECO:0007669"/>
    <property type="project" value="InterPro"/>
</dbReference>
<dbReference type="Pfam" id="PF17389">
    <property type="entry name" value="Bac_rhamnosid6H"/>
    <property type="match status" value="1"/>
</dbReference>
<evidence type="ECO:0000259" key="5">
    <source>
        <dbReference type="Pfam" id="PF08531"/>
    </source>
</evidence>
<dbReference type="InterPro" id="IPR008902">
    <property type="entry name" value="Rhamnosid_concanavalin"/>
</dbReference>
<evidence type="ECO:0000256" key="3">
    <source>
        <dbReference type="ARBA" id="ARBA00022801"/>
    </source>
</evidence>
<dbReference type="InterPro" id="IPR035398">
    <property type="entry name" value="Bac_rhamnosid_C"/>
</dbReference>
<dbReference type="AlphaFoldDB" id="A0A6B0YY12"/>
<dbReference type="InterPro" id="IPR016007">
    <property type="entry name" value="Alpha_rhamnosid"/>
</dbReference>
<evidence type="ECO:0000259" key="7">
    <source>
        <dbReference type="Pfam" id="PF17390"/>
    </source>
</evidence>
<evidence type="ECO:0000256" key="1">
    <source>
        <dbReference type="ARBA" id="ARBA00001445"/>
    </source>
</evidence>
<dbReference type="InterPro" id="IPR012341">
    <property type="entry name" value="6hp_glycosidase-like_sf"/>
</dbReference>
<evidence type="ECO:0000256" key="2">
    <source>
        <dbReference type="ARBA" id="ARBA00012652"/>
    </source>
</evidence>
<comment type="caution">
    <text evidence="8">The sequence shown here is derived from an EMBL/GenBank/DDBJ whole genome shotgun (WGS) entry which is preliminary data.</text>
</comment>
<gene>
    <name evidence="8" type="ORF">F4Y42_12715</name>
</gene>
<name>A0A6B0YY12_9CHLR</name>
<feature type="domain" description="Alpha-L-rhamnosidase concanavalin-like" evidence="4">
    <location>
        <begin position="318"/>
        <end position="430"/>
    </location>
</feature>
<proteinExistence type="predicted"/>
<dbReference type="EC" id="3.2.1.40" evidence="2"/>
<dbReference type="Pfam" id="PF17390">
    <property type="entry name" value="Bac_rhamnosid_C"/>
    <property type="match status" value="1"/>
</dbReference>
<keyword evidence="3" id="KW-0378">Hydrolase</keyword>
<evidence type="ECO:0000259" key="4">
    <source>
        <dbReference type="Pfam" id="PF05592"/>
    </source>
</evidence>
<evidence type="ECO:0000313" key="8">
    <source>
        <dbReference type="EMBL" id="MXY94298.1"/>
    </source>
</evidence>
<dbReference type="PANTHER" id="PTHR33307:SF6">
    <property type="entry name" value="ALPHA-RHAMNOSIDASE (EUROFUNG)-RELATED"/>
    <property type="match status" value="1"/>
</dbReference>
<feature type="domain" description="Bacterial alpha-L-rhamnosidase N-terminal" evidence="5">
    <location>
        <begin position="144"/>
        <end position="307"/>
    </location>
</feature>
<dbReference type="PIRSF" id="PIRSF010631">
    <property type="entry name" value="A-rhamnsds"/>
    <property type="match status" value="1"/>
</dbReference>
<dbReference type="InterPro" id="IPR013783">
    <property type="entry name" value="Ig-like_fold"/>
</dbReference>
<sequence length="901" mass="100046">MITPTDLTCEYAPNPISIDTQEPRFGWLLQSERRNQSQSAYQVLVASSVGDLQAGRADKWDSGKVTSDRSVNVPYAGNTFSSDEACYWQVRIWDQDDRVSAYSEPAAFSMGLLDESDWTGTWVGAPTEVASPLLRTEFDLANPVSRARLHISGLGWYELYLNGQRVGDHVLDPATSDYTQRVLYVTYDVTELLQAGANAVGVMLGNGWYCEPGWEHRYGDSPRLRLQLNVEFADGSTTSVASGSGWKTAPGPITRNDLYGGETYDARREQPGWALTGFDDAHWNAAVDKDALGGTMVAQVMPPIRVNKKLQPVNVTQPQDGIHVYDLGQLFGGWAKLRLKGEQGTTVTIKYACQVLEESGLVDQESGEFYFRHRSRASAHEEGDEIDIYILRGDPDGESYEPRFTYHPVRYVQIESDRPISIEELQGHVVYSDVDLSGGFECSNPIFNRIHELVHWTVTNGLFGIPLDCLHREHWAWTDPATIASSLYPRKHMPRFWTKWLDDIKDAQLEDGSVPDICPNYVQRDDPDPAWGGNYPILVWYLYQYFDDSRILEEHYAPIRLWVDYLTSVAENHIVNEGHYGDHMLPGAAPGEEEFVSSETPPPLLWTGYYYLGAAIVSKVADYLGKEDEAAHYARLAEQIKDALNREWLDPAAHRYATGSQTANLFPLALGIVPQASEAGVVQDIVHNIVDTWGGHHHTGNTGVTCLIDALTPYGQGEVLYDLVATPSYPGWGFMVEQGATTIWESWSLQSTVGAAESMIMWASIDEFFYNDLAGIKGPDYHGPGFMTPGFSEIHIEPHTLGDLEHAGATLKTVRGELASRWRRSDHSLSLEVTIPVNSTARVSVPTLGLSNISVSEGGNTIWQDNAYLPGGDGITFAVARAEYIDVEVGSGSYRFELTGS</sequence>
<dbReference type="SUPFAM" id="SSF48208">
    <property type="entry name" value="Six-hairpin glycosidases"/>
    <property type="match status" value="1"/>
</dbReference>
<dbReference type="GO" id="GO:0030596">
    <property type="term" value="F:alpha-L-rhamnosidase activity"/>
    <property type="evidence" value="ECO:0007669"/>
    <property type="project" value="UniProtKB-EC"/>
</dbReference>
<dbReference type="Pfam" id="PF08531">
    <property type="entry name" value="Bac_rhamnosid_N"/>
    <property type="match status" value="1"/>
</dbReference>
<dbReference type="Gene3D" id="2.60.40.10">
    <property type="entry name" value="Immunoglobulins"/>
    <property type="match status" value="1"/>
</dbReference>
<feature type="domain" description="Alpha-L-rhamnosidase six-hairpin glycosidase" evidence="6">
    <location>
        <begin position="438"/>
        <end position="772"/>
    </location>
</feature>
<dbReference type="SUPFAM" id="SSF49785">
    <property type="entry name" value="Galactose-binding domain-like"/>
    <property type="match status" value="1"/>
</dbReference>
<reference evidence="8" key="1">
    <citation type="submission" date="2019-09" db="EMBL/GenBank/DDBJ databases">
        <title>Characterisation of the sponge microbiome using genome-centric metagenomics.</title>
        <authorList>
            <person name="Engelberts J.P."/>
            <person name="Robbins S.J."/>
            <person name="De Goeij J.M."/>
            <person name="Aranda M."/>
            <person name="Bell S.C."/>
            <person name="Webster N.S."/>
        </authorList>
    </citation>
    <scope>NUCLEOTIDE SEQUENCE</scope>
    <source>
        <strain evidence="8">SB0664_bin_27</strain>
    </source>
</reference>
<dbReference type="InterPro" id="IPR008928">
    <property type="entry name" value="6-hairpin_glycosidase_sf"/>
</dbReference>
<organism evidence="8">
    <name type="scientific">Caldilineaceae bacterium SB0664_bin_27</name>
    <dbReference type="NCBI Taxonomy" id="2605260"/>
    <lineage>
        <taxon>Bacteria</taxon>
        <taxon>Bacillati</taxon>
        <taxon>Chloroflexota</taxon>
        <taxon>Caldilineae</taxon>
        <taxon>Caldilineales</taxon>
        <taxon>Caldilineaceae</taxon>
    </lineage>
</organism>
<feature type="domain" description="Alpha-L-rhamnosidase C-terminal" evidence="7">
    <location>
        <begin position="788"/>
        <end position="855"/>
    </location>
</feature>
<dbReference type="Gene3D" id="2.60.420.10">
    <property type="entry name" value="Maltose phosphorylase, domain 3"/>
    <property type="match status" value="1"/>
</dbReference>
<evidence type="ECO:0000259" key="6">
    <source>
        <dbReference type="Pfam" id="PF17389"/>
    </source>
</evidence>
<dbReference type="Pfam" id="PF05592">
    <property type="entry name" value="Bac_rhamnosid"/>
    <property type="match status" value="1"/>
</dbReference>
<dbReference type="Gene3D" id="1.50.10.10">
    <property type="match status" value="1"/>
</dbReference>
<comment type="catalytic activity">
    <reaction evidence="1">
        <text>Hydrolysis of terminal non-reducing alpha-L-rhamnose residues in alpha-L-rhamnosides.</text>
        <dbReference type="EC" id="3.2.1.40"/>
    </reaction>
</comment>
<dbReference type="InterPro" id="IPR008979">
    <property type="entry name" value="Galactose-bd-like_sf"/>
</dbReference>
<dbReference type="InterPro" id="IPR035396">
    <property type="entry name" value="Bac_rhamnosid6H"/>
</dbReference>
<dbReference type="InterPro" id="IPR013737">
    <property type="entry name" value="Bac_rhamnosid_N"/>
</dbReference>
<protein>
    <recommendedName>
        <fullName evidence="2">alpha-L-rhamnosidase</fullName>
        <ecNumber evidence="2">3.2.1.40</ecNumber>
    </recommendedName>
</protein>
<dbReference type="Gene3D" id="2.60.120.260">
    <property type="entry name" value="Galactose-binding domain-like"/>
    <property type="match status" value="2"/>
</dbReference>
<accession>A0A6B0YY12</accession>
<dbReference type="Pfam" id="PF25788">
    <property type="entry name" value="Ig_Rha78A_N"/>
    <property type="match status" value="1"/>
</dbReference>